<feature type="transmembrane region" description="Helical" evidence="5">
    <location>
        <begin position="148"/>
        <end position="167"/>
    </location>
</feature>
<comment type="subcellular location">
    <subcellularLocation>
        <location evidence="1">Membrane</location>
        <topology evidence="1">Multi-pass membrane protein</topology>
    </subcellularLocation>
</comment>
<dbReference type="GO" id="GO:0005886">
    <property type="term" value="C:plasma membrane"/>
    <property type="evidence" value="ECO:0007669"/>
    <property type="project" value="TreeGrafter"/>
</dbReference>
<dbReference type="SUPFAM" id="SSF103473">
    <property type="entry name" value="MFS general substrate transporter"/>
    <property type="match status" value="1"/>
</dbReference>
<dbReference type="PANTHER" id="PTHR23502">
    <property type="entry name" value="MAJOR FACILITATOR SUPERFAMILY"/>
    <property type="match status" value="1"/>
</dbReference>
<keyword evidence="2 5" id="KW-0812">Transmembrane</keyword>
<proteinExistence type="predicted"/>
<feature type="transmembrane region" description="Helical" evidence="5">
    <location>
        <begin position="319"/>
        <end position="339"/>
    </location>
</feature>
<dbReference type="GO" id="GO:0022857">
    <property type="term" value="F:transmembrane transporter activity"/>
    <property type="evidence" value="ECO:0007669"/>
    <property type="project" value="TreeGrafter"/>
</dbReference>
<protein>
    <submittedName>
        <fullName evidence="6">Uncharacterized protein</fullName>
    </submittedName>
</protein>
<evidence type="ECO:0000256" key="5">
    <source>
        <dbReference type="SAM" id="Phobius"/>
    </source>
</evidence>
<accession>A0A9W9UWE3</accession>
<dbReference type="OrthoDB" id="5215911at2759"/>
<evidence type="ECO:0000256" key="4">
    <source>
        <dbReference type="ARBA" id="ARBA00023136"/>
    </source>
</evidence>
<gene>
    <name evidence="6" type="ORF">N7496_011522</name>
</gene>
<feature type="transmembrane region" description="Helical" evidence="5">
    <location>
        <begin position="106"/>
        <end position="128"/>
    </location>
</feature>
<evidence type="ECO:0000256" key="1">
    <source>
        <dbReference type="ARBA" id="ARBA00004141"/>
    </source>
</evidence>
<name>A0A9W9UWE3_9EURO</name>
<dbReference type="Proteomes" id="UP001147782">
    <property type="component" value="Unassembled WGS sequence"/>
</dbReference>
<dbReference type="AlphaFoldDB" id="A0A9W9UWE3"/>
<dbReference type="InterPro" id="IPR036259">
    <property type="entry name" value="MFS_trans_sf"/>
</dbReference>
<keyword evidence="3 5" id="KW-1133">Transmembrane helix</keyword>
<reference evidence="6" key="1">
    <citation type="submission" date="2022-11" db="EMBL/GenBank/DDBJ databases">
        <authorList>
            <person name="Petersen C."/>
        </authorList>
    </citation>
    <scope>NUCLEOTIDE SEQUENCE</scope>
    <source>
        <strain evidence="6">IBT 29864</strain>
    </source>
</reference>
<reference evidence="6" key="2">
    <citation type="journal article" date="2023" name="IMA Fungus">
        <title>Comparative genomic study of the Penicillium genus elucidates a diverse pangenome and 15 lateral gene transfer events.</title>
        <authorList>
            <person name="Petersen C."/>
            <person name="Sorensen T."/>
            <person name="Nielsen M.R."/>
            <person name="Sondergaard T.E."/>
            <person name="Sorensen J.L."/>
            <person name="Fitzpatrick D.A."/>
            <person name="Frisvad J.C."/>
            <person name="Nielsen K.L."/>
        </authorList>
    </citation>
    <scope>NUCLEOTIDE SEQUENCE</scope>
    <source>
        <strain evidence="6">IBT 29864</strain>
    </source>
</reference>
<dbReference type="PANTHER" id="PTHR23502:SF164">
    <property type="entry name" value="MAJOR FACILITATOR SUPERFAMILY (MFS) PROFILE DOMAIN-CONTAINING PROTEIN"/>
    <property type="match status" value="1"/>
</dbReference>
<evidence type="ECO:0000256" key="2">
    <source>
        <dbReference type="ARBA" id="ARBA00022692"/>
    </source>
</evidence>
<keyword evidence="4 5" id="KW-0472">Membrane</keyword>
<keyword evidence="7" id="KW-1185">Reference proteome</keyword>
<evidence type="ECO:0000313" key="6">
    <source>
        <dbReference type="EMBL" id="KAJ5359109.1"/>
    </source>
</evidence>
<sequence length="347" mass="39008">MGIPEDKTEMTGGANVMEIEDCKPSMAELPVSGTVKLFEEEMVVLIPTPTPDPKDPLNLPTWRKYFIILLVGLYSAISVLGTSGLGSIRNEVEKMYPNDHIARRDFFSIAASQSAALATLMVQEIHFMHDHGSKIAYFVGVQCVGTTYGFMTIVNGVVFILSIFFVAETRYDRPRGHDTLGIDGQVEELKIDKKEEPFLNHATYGPRTWRDELRIFHFKPIWKDSVLFYKDTFKGLLLPTIFWLLLLNGACLGIYVYQASTFSTVLMSPPYSFHVDWLGFVQVTQVIDTMVMIPVLGYGSDFICKVLSKWRGGIFQPEYRLITIFIPASAAIISCTIYGRAATNPDQ</sequence>
<feature type="transmembrane region" description="Helical" evidence="5">
    <location>
        <begin position="65"/>
        <end position="85"/>
    </location>
</feature>
<evidence type="ECO:0000313" key="7">
    <source>
        <dbReference type="Proteomes" id="UP001147782"/>
    </source>
</evidence>
<dbReference type="GeneID" id="81443614"/>
<evidence type="ECO:0000256" key="3">
    <source>
        <dbReference type="ARBA" id="ARBA00022989"/>
    </source>
</evidence>
<feature type="transmembrane region" description="Helical" evidence="5">
    <location>
        <begin position="277"/>
        <end position="298"/>
    </location>
</feature>
<comment type="caution">
    <text evidence="6">The sequence shown here is derived from an EMBL/GenBank/DDBJ whole genome shotgun (WGS) entry which is preliminary data.</text>
</comment>
<feature type="transmembrane region" description="Helical" evidence="5">
    <location>
        <begin position="236"/>
        <end position="257"/>
    </location>
</feature>
<dbReference type="RefSeq" id="XP_056550395.1">
    <property type="nucleotide sequence ID" value="XM_056704435.1"/>
</dbReference>
<dbReference type="EMBL" id="JAPZBS010000009">
    <property type="protein sequence ID" value="KAJ5359109.1"/>
    <property type="molecule type" value="Genomic_DNA"/>
</dbReference>
<organism evidence="6 7">
    <name type="scientific">Penicillium cataractarum</name>
    <dbReference type="NCBI Taxonomy" id="2100454"/>
    <lineage>
        <taxon>Eukaryota</taxon>
        <taxon>Fungi</taxon>
        <taxon>Dikarya</taxon>
        <taxon>Ascomycota</taxon>
        <taxon>Pezizomycotina</taxon>
        <taxon>Eurotiomycetes</taxon>
        <taxon>Eurotiomycetidae</taxon>
        <taxon>Eurotiales</taxon>
        <taxon>Aspergillaceae</taxon>
        <taxon>Penicillium</taxon>
    </lineage>
</organism>